<dbReference type="AlphaFoldDB" id="A0A0J7KB55"/>
<sequence length="180" mass="20693">MRLEYVQGASDCPDSTPEEEEFQIQLENGNDLILEYQPTTTSIEEVLRTENHINMNDNASEEINAEDNQVPAEFSNCDVSPEGNIQGESNSFPQETPNRPQRRVKEISRNHIAENHARALQLFAEASMKQAEAALLTAENEKRRIELEERRLIIKEKRISVNEEQTKVLEKLQKITDILF</sequence>
<evidence type="ECO:0000256" key="2">
    <source>
        <dbReference type="SAM" id="MobiDB-lite"/>
    </source>
</evidence>
<feature type="coiled-coil region" evidence="1">
    <location>
        <begin position="128"/>
        <end position="158"/>
    </location>
</feature>
<keyword evidence="4" id="KW-1185">Reference proteome</keyword>
<comment type="caution">
    <text evidence="3">The sequence shown here is derived from an EMBL/GenBank/DDBJ whole genome shotgun (WGS) entry which is preliminary data.</text>
</comment>
<dbReference type="Proteomes" id="UP000036403">
    <property type="component" value="Unassembled WGS sequence"/>
</dbReference>
<proteinExistence type="predicted"/>
<organism evidence="3 4">
    <name type="scientific">Lasius niger</name>
    <name type="common">Black garden ant</name>
    <dbReference type="NCBI Taxonomy" id="67767"/>
    <lineage>
        <taxon>Eukaryota</taxon>
        <taxon>Metazoa</taxon>
        <taxon>Ecdysozoa</taxon>
        <taxon>Arthropoda</taxon>
        <taxon>Hexapoda</taxon>
        <taxon>Insecta</taxon>
        <taxon>Pterygota</taxon>
        <taxon>Neoptera</taxon>
        <taxon>Endopterygota</taxon>
        <taxon>Hymenoptera</taxon>
        <taxon>Apocrita</taxon>
        <taxon>Aculeata</taxon>
        <taxon>Formicoidea</taxon>
        <taxon>Formicidae</taxon>
        <taxon>Formicinae</taxon>
        <taxon>Lasius</taxon>
        <taxon>Lasius</taxon>
    </lineage>
</organism>
<accession>A0A0J7KB55</accession>
<evidence type="ECO:0000256" key="1">
    <source>
        <dbReference type="SAM" id="Coils"/>
    </source>
</evidence>
<dbReference type="PaxDb" id="67767-A0A0J7KB55"/>
<evidence type="ECO:0000313" key="3">
    <source>
        <dbReference type="EMBL" id="KMQ87512.1"/>
    </source>
</evidence>
<reference evidence="3 4" key="1">
    <citation type="submission" date="2015-04" db="EMBL/GenBank/DDBJ databases">
        <title>Lasius niger genome sequencing.</title>
        <authorList>
            <person name="Konorov E.A."/>
            <person name="Nikitin M.A."/>
            <person name="Kirill M.V."/>
            <person name="Chang P."/>
        </authorList>
    </citation>
    <scope>NUCLEOTIDE SEQUENCE [LARGE SCALE GENOMIC DNA]</scope>
    <source>
        <tissue evidence="3">Whole</tissue>
    </source>
</reference>
<name>A0A0J7KB55_LASNI</name>
<evidence type="ECO:0000313" key="4">
    <source>
        <dbReference type="Proteomes" id="UP000036403"/>
    </source>
</evidence>
<dbReference type="EMBL" id="LBMM01010367">
    <property type="protein sequence ID" value="KMQ87512.1"/>
    <property type="molecule type" value="Genomic_DNA"/>
</dbReference>
<keyword evidence="1" id="KW-0175">Coiled coil</keyword>
<feature type="region of interest" description="Disordered" evidence="2">
    <location>
        <begin position="78"/>
        <end position="101"/>
    </location>
</feature>
<dbReference type="OrthoDB" id="7551429at2759"/>
<gene>
    <name evidence="3" type="ORF">RF55_13184</name>
</gene>
<feature type="compositionally biased region" description="Polar residues" evidence="2">
    <location>
        <begin position="86"/>
        <end position="99"/>
    </location>
</feature>
<protein>
    <submittedName>
        <fullName evidence="3">Uncharacterized protein</fullName>
    </submittedName>
</protein>